<reference evidence="1 2" key="1">
    <citation type="submission" date="2024-09" db="EMBL/GenBank/DDBJ databases">
        <authorList>
            <person name="Sun Q."/>
            <person name="Mori K."/>
        </authorList>
    </citation>
    <scope>NUCLEOTIDE SEQUENCE [LARGE SCALE GENOMIC DNA]</scope>
    <source>
        <strain evidence="1 2">CCM 4839</strain>
    </source>
</reference>
<keyword evidence="2" id="KW-1185">Reference proteome</keyword>
<organism evidence="1 2">
    <name type="scientific">Paenibacillus mendelii</name>
    <dbReference type="NCBI Taxonomy" id="206163"/>
    <lineage>
        <taxon>Bacteria</taxon>
        <taxon>Bacillati</taxon>
        <taxon>Bacillota</taxon>
        <taxon>Bacilli</taxon>
        <taxon>Bacillales</taxon>
        <taxon>Paenibacillaceae</taxon>
        <taxon>Paenibacillus</taxon>
    </lineage>
</organism>
<proteinExistence type="predicted"/>
<dbReference type="EMBL" id="JBHLVF010000003">
    <property type="protein sequence ID" value="MFC0389832.1"/>
    <property type="molecule type" value="Genomic_DNA"/>
</dbReference>
<comment type="caution">
    <text evidence="1">The sequence shown here is derived from an EMBL/GenBank/DDBJ whole genome shotgun (WGS) entry which is preliminary data.</text>
</comment>
<evidence type="ECO:0000313" key="1">
    <source>
        <dbReference type="EMBL" id="MFC0389832.1"/>
    </source>
</evidence>
<sequence>MSEAVRILRMVEEHWEQLLNKIEQTDDELEREAWVSRGLINLLSPLYCHSESNYYRDASLLPWIEQGVECLLKDQLDSGCISLLNCNIDSPPDTAFQVHGTAIAYHVLERSGFPELSDVTGGIKLFLERAKPCLLTGGIHTPNHRWVICGALANMYEIFGDEAFKNRAFQFLEEGLDITDYGEWTERSNAMYNSALAIHLIDVAEVFDHEPSYEAVRSNLFMMQYMFHPDNHIVTEYSGRQDLGQRATMNDWYYTSLHLMASKDRNPLLISMAVLAEETAQVGSNALMYWMLYPEKMALPEGQIEPMPENYTVFLGEGNRVNVPVNIPYGNQIRRHPHGAPLVRHRRGKLSVTVMSGQPELLYVQFGRSRMVGYKLGLGWFGIANVTFPSIEQVGDSRYRMEIELEGCYFDSLPPERVRGLNGSFVDMPNLERAKTHVTILKAAVEFELLEDGLNITLISDNVPGVYFQHVFQFDSDGEIGGEGVRPTEIPGILQLSKGYALYEYDGECIEIGPGEKKHRDVVMRNEKPNPDVIRLTINSVTPLRQTLSIRCYDAVRKARPN</sequence>
<evidence type="ECO:0000313" key="2">
    <source>
        <dbReference type="Proteomes" id="UP001589818"/>
    </source>
</evidence>
<protein>
    <recommendedName>
        <fullName evidence="3">Heparinase</fullName>
    </recommendedName>
</protein>
<name>A0ABV6J1U5_9BACL</name>
<gene>
    <name evidence="1" type="ORF">ACFFJ8_00430</name>
</gene>
<accession>A0ABV6J1U5</accession>
<evidence type="ECO:0008006" key="3">
    <source>
        <dbReference type="Google" id="ProtNLM"/>
    </source>
</evidence>
<dbReference type="RefSeq" id="WP_204821782.1">
    <property type="nucleotide sequence ID" value="NZ_JANHOF010000015.1"/>
</dbReference>
<dbReference type="Proteomes" id="UP001589818">
    <property type="component" value="Unassembled WGS sequence"/>
</dbReference>